<evidence type="ECO:0000313" key="3">
    <source>
        <dbReference type="Proteomes" id="UP000256269"/>
    </source>
</evidence>
<protein>
    <submittedName>
        <fullName evidence="2">Undecaprenyl-diphosphatase</fullName>
    </submittedName>
</protein>
<organism evidence="2 3">
    <name type="scientific">Kutzneria buriramensis</name>
    <dbReference type="NCBI Taxonomy" id="1045776"/>
    <lineage>
        <taxon>Bacteria</taxon>
        <taxon>Bacillati</taxon>
        <taxon>Actinomycetota</taxon>
        <taxon>Actinomycetes</taxon>
        <taxon>Pseudonocardiales</taxon>
        <taxon>Pseudonocardiaceae</taxon>
        <taxon>Kutzneria</taxon>
    </lineage>
</organism>
<proteinExistence type="predicted"/>
<dbReference type="EMBL" id="QUNO01000025">
    <property type="protein sequence ID" value="REH29489.1"/>
    <property type="molecule type" value="Genomic_DNA"/>
</dbReference>
<reference evidence="2 3" key="1">
    <citation type="submission" date="2018-08" db="EMBL/GenBank/DDBJ databases">
        <title>Genomic Encyclopedia of Archaeal and Bacterial Type Strains, Phase II (KMG-II): from individual species to whole genera.</title>
        <authorList>
            <person name="Goeker M."/>
        </authorList>
    </citation>
    <scope>NUCLEOTIDE SEQUENCE [LARGE SCALE GENOMIC DNA]</scope>
    <source>
        <strain evidence="2 3">DSM 45791</strain>
    </source>
</reference>
<dbReference type="SUPFAM" id="SSF48317">
    <property type="entry name" value="Acid phosphatase/Vanadium-dependent haloperoxidase"/>
    <property type="match status" value="1"/>
</dbReference>
<feature type="transmembrane region" description="Helical" evidence="1">
    <location>
        <begin position="182"/>
        <end position="200"/>
    </location>
</feature>
<evidence type="ECO:0000256" key="1">
    <source>
        <dbReference type="SAM" id="Phobius"/>
    </source>
</evidence>
<feature type="transmembrane region" description="Helical" evidence="1">
    <location>
        <begin position="155"/>
        <end position="176"/>
    </location>
</feature>
<dbReference type="Proteomes" id="UP000256269">
    <property type="component" value="Unassembled WGS sequence"/>
</dbReference>
<keyword evidence="1" id="KW-1133">Transmembrane helix</keyword>
<gene>
    <name evidence="2" type="ORF">BCF44_125104</name>
</gene>
<evidence type="ECO:0000313" key="2">
    <source>
        <dbReference type="EMBL" id="REH29489.1"/>
    </source>
</evidence>
<keyword evidence="1" id="KW-0812">Transmembrane</keyword>
<accession>A0A3E0GUZ1</accession>
<dbReference type="RefSeq" id="WP_116181320.1">
    <property type="nucleotide sequence ID" value="NZ_CP144375.1"/>
</dbReference>
<comment type="caution">
    <text evidence="2">The sequence shown here is derived from an EMBL/GenBank/DDBJ whole genome shotgun (WGS) entry which is preliminary data.</text>
</comment>
<dbReference type="Gene3D" id="1.20.144.10">
    <property type="entry name" value="Phosphatidic acid phosphatase type 2/haloperoxidase"/>
    <property type="match status" value="1"/>
</dbReference>
<sequence>MSLLPPQARRPAVGLVVVCAVVVAVGAALYHGERRAGAFDDAVDDRLFTVFGRDRLLLYDLLHVADLAVVATVLAVVVVTAVLRRRFDIAALAALGPLASILITEVVLKPLVGRRYNSTLLSYPSGHTVGTVSECAALGVILLGATGLTLALRVALGVLLAAVSGIVMLALIVDGFHYSTDTVAGLCLSVGIVTLVALGLDGVTGTVTRHPVGASAQV</sequence>
<keyword evidence="1" id="KW-0472">Membrane</keyword>
<dbReference type="InterPro" id="IPR036938">
    <property type="entry name" value="PAP2/HPO_sf"/>
</dbReference>
<keyword evidence="3" id="KW-1185">Reference proteome</keyword>
<name>A0A3E0GUZ1_9PSEU</name>
<dbReference type="OrthoDB" id="3822538at2"/>
<feature type="transmembrane region" description="Helical" evidence="1">
    <location>
        <begin position="61"/>
        <end position="82"/>
    </location>
</feature>
<feature type="transmembrane region" description="Helical" evidence="1">
    <location>
        <begin position="89"/>
        <end position="108"/>
    </location>
</feature>
<feature type="transmembrane region" description="Helical" evidence="1">
    <location>
        <begin position="128"/>
        <end position="148"/>
    </location>
</feature>
<dbReference type="AlphaFoldDB" id="A0A3E0GUZ1"/>
<feature type="transmembrane region" description="Helical" evidence="1">
    <location>
        <begin position="12"/>
        <end position="30"/>
    </location>
</feature>